<dbReference type="InterPro" id="IPR049212">
    <property type="entry name" value="DUF6815"/>
</dbReference>
<comment type="caution">
    <text evidence="2">The sequence shown here is derived from an EMBL/GenBank/DDBJ whole genome shotgun (WGS) entry which is preliminary data.</text>
</comment>
<evidence type="ECO:0000313" key="2">
    <source>
        <dbReference type="EMBL" id="MUK44354.1"/>
    </source>
</evidence>
<accession>A0A6N3Z077</accession>
<organism evidence="2 3">
    <name type="scientific">Aliivibrio fischeri</name>
    <name type="common">Vibrio fischeri</name>
    <dbReference type="NCBI Taxonomy" id="668"/>
    <lineage>
        <taxon>Bacteria</taxon>
        <taxon>Pseudomonadati</taxon>
        <taxon>Pseudomonadota</taxon>
        <taxon>Gammaproteobacteria</taxon>
        <taxon>Vibrionales</taxon>
        <taxon>Vibrionaceae</taxon>
        <taxon>Aliivibrio</taxon>
    </lineage>
</organism>
<reference evidence="2 3" key="1">
    <citation type="submission" date="2019-11" db="EMBL/GenBank/DDBJ databases">
        <title>Using colonization assays and comparative genomics to discover symbiosis behaviors and factors in Vibrio fischeri.</title>
        <authorList>
            <person name="Bongrand C."/>
            <person name="Moriano-Gutierrez S."/>
            <person name="Arevalo P."/>
            <person name="Mcfall-Ngai M."/>
            <person name="Visick K."/>
            <person name="Polz M.F."/>
            <person name="Ruby E.G."/>
        </authorList>
    </citation>
    <scope>NUCLEOTIDE SEQUENCE [LARGE SCALE GENOMIC DNA]</scope>
    <source>
        <strain evidence="3">emors.3.2</strain>
    </source>
</reference>
<dbReference type="SUPFAM" id="SSF56059">
    <property type="entry name" value="Glutathione synthetase ATP-binding domain-like"/>
    <property type="match status" value="1"/>
</dbReference>
<dbReference type="NCBIfam" id="NF033816">
    <property type="entry name" value="Cj0069_fam"/>
    <property type="match status" value="1"/>
</dbReference>
<dbReference type="AlphaFoldDB" id="A0A6N3Z077"/>
<feature type="domain" description="DUF6815" evidence="1">
    <location>
        <begin position="211"/>
        <end position="308"/>
    </location>
</feature>
<dbReference type="RefSeq" id="WP_072054507.1">
    <property type="nucleotide sequence ID" value="NZ_CVOI01000002.1"/>
</dbReference>
<dbReference type="Pfam" id="PF20668">
    <property type="entry name" value="DUF6815"/>
    <property type="match status" value="1"/>
</dbReference>
<evidence type="ECO:0000313" key="3">
    <source>
        <dbReference type="Proteomes" id="UP000435323"/>
    </source>
</evidence>
<dbReference type="Gene3D" id="3.30.470.20">
    <property type="entry name" value="ATP-grasp fold, B domain"/>
    <property type="match status" value="1"/>
</dbReference>
<protein>
    <submittedName>
        <fullName evidence="2">Cj0069 family protein</fullName>
    </submittedName>
</protein>
<gene>
    <name evidence="2" type="ORF">GNP77_03065</name>
</gene>
<sequence>MNKYVIILEASEDKNKDETGFRKDTAPIIKAVQDIGINCKAIHFTLSEKDKIFDFMRKNCVAYISRVNPGKLTTGEQTYFDFLDNLINEGIVGIEPPSTLLALGSKSSLCKLVGTGLVPDDMRIYKDKKELIEDFDIESLNSDRVFKQNRGSSGKGIFRLGLVDSSASKIRVTDAQNNRTQNIHINDFIDNYINFDSGVVVNMPFLSGIKEGEYRVLLVGNTPCYVIHKKPTKGDFNFSTTLHSGSEYKYEDVSKHPILIDLVTNNIETILTKLNDSRPAPLIWSIDFIRDMKNDKFLISEINCNCLGFTSLLDSDIPKLMADMIYNRIYHEHN</sequence>
<dbReference type="Proteomes" id="UP000435323">
    <property type="component" value="Unassembled WGS sequence"/>
</dbReference>
<proteinExistence type="predicted"/>
<name>A0A6N3Z077_ALIFS</name>
<evidence type="ECO:0000259" key="1">
    <source>
        <dbReference type="Pfam" id="PF20668"/>
    </source>
</evidence>
<dbReference type="EMBL" id="WOBO01000004">
    <property type="protein sequence ID" value="MUK44354.1"/>
    <property type="molecule type" value="Genomic_DNA"/>
</dbReference>